<dbReference type="PROSITE" id="PS51007">
    <property type="entry name" value="CYTC"/>
    <property type="match status" value="1"/>
</dbReference>
<evidence type="ECO:0000259" key="6">
    <source>
        <dbReference type="PROSITE" id="PS51007"/>
    </source>
</evidence>
<keyword evidence="8" id="KW-1185">Reference proteome</keyword>
<dbReference type="Gene3D" id="2.120.10.30">
    <property type="entry name" value="TolB, C-terminal domain"/>
    <property type="match status" value="1"/>
</dbReference>
<keyword evidence="5" id="KW-0732">Signal</keyword>
<dbReference type="InterPro" id="IPR036909">
    <property type="entry name" value="Cyt_c-like_dom_sf"/>
</dbReference>
<dbReference type="PANTHER" id="PTHR33546:SF1">
    <property type="entry name" value="LARGE, MULTIFUNCTIONAL SECRETED PROTEIN"/>
    <property type="match status" value="1"/>
</dbReference>
<keyword evidence="1 4" id="KW-0349">Heme</keyword>
<evidence type="ECO:0000313" key="7">
    <source>
        <dbReference type="EMBL" id="TLD72763.1"/>
    </source>
</evidence>
<organism evidence="7 8">
    <name type="scientific">Phragmitibacter flavus</name>
    <dbReference type="NCBI Taxonomy" id="2576071"/>
    <lineage>
        <taxon>Bacteria</taxon>
        <taxon>Pseudomonadati</taxon>
        <taxon>Verrucomicrobiota</taxon>
        <taxon>Verrucomicrobiia</taxon>
        <taxon>Verrucomicrobiales</taxon>
        <taxon>Verrucomicrobiaceae</taxon>
        <taxon>Phragmitibacter</taxon>
    </lineage>
</organism>
<dbReference type="GO" id="GO:0020037">
    <property type="term" value="F:heme binding"/>
    <property type="evidence" value="ECO:0007669"/>
    <property type="project" value="InterPro"/>
</dbReference>
<dbReference type="NCBIfam" id="TIGR02603">
    <property type="entry name" value="CxxCH_TIGR02603"/>
    <property type="match status" value="1"/>
</dbReference>
<dbReference type="GO" id="GO:0009055">
    <property type="term" value="F:electron transfer activity"/>
    <property type="evidence" value="ECO:0007669"/>
    <property type="project" value="InterPro"/>
</dbReference>
<evidence type="ECO:0000256" key="3">
    <source>
        <dbReference type="ARBA" id="ARBA00023004"/>
    </source>
</evidence>
<dbReference type="InterPro" id="IPR009056">
    <property type="entry name" value="Cyt_c-like_dom"/>
</dbReference>
<gene>
    <name evidence="7" type="ORF">FEM03_01425</name>
</gene>
<dbReference type="PANTHER" id="PTHR33546">
    <property type="entry name" value="LARGE, MULTIFUNCTIONAL SECRETED PROTEIN-RELATED"/>
    <property type="match status" value="1"/>
</dbReference>
<evidence type="ECO:0000313" key="8">
    <source>
        <dbReference type="Proteomes" id="UP000306196"/>
    </source>
</evidence>
<dbReference type="Gene3D" id="1.10.760.10">
    <property type="entry name" value="Cytochrome c-like domain"/>
    <property type="match status" value="1"/>
</dbReference>
<dbReference type="SUPFAM" id="SSF50952">
    <property type="entry name" value="Soluble quinoprotein glucose dehydrogenase"/>
    <property type="match status" value="1"/>
</dbReference>
<dbReference type="GO" id="GO:0046872">
    <property type="term" value="F:metal ion binding"/>
    <property type="evidence" value="ECO:0007669"/>
    <property type="project" value="UniProtKB-KW"/>
</dbReference>
<feature type="domain" description="Cytochrome c" evidence="6">
    <location>
        <begin position="861"/>
        <end position="999"/>
    </location>
</feature>
<dbReference type="Pfam" id="PF00034">
    <property type="entry name" value="Cytochrom_C"/>
    <property type="match status" value="1"/>
</dbReference>
<keyword evidence="3 4" id="KW-0408">Iron</keyword>
<dbReference type="Proteomes" id="UP000306196">
    <property type="component" value="Unassembled WGS sequence"/>
</dbReference>
<dbReference type="InterPro" id="IPR008979">
    <property type="entry name" value="Galactose-bd-like_sf"/>
</dbReference>
<evidence type="ECO:0000256" key="2">
    <source>
        <dbReference type="ARBA" id="ARBA00022723"/>
    </source>
</evidence>
<evidence type="ECO:0000256" key="1">
    <source>
        <dbReference type="ARBA" id="ARBA00022617"/>
    </source>
</evidence>
<evidence type="ECO:0000256" key="5">
    <source>
        <dbReference type="SAM" id="SignalP"/>
    </source>
</evidence>
<reference evidence="7 8" key="1">
    <citation type="submission" date="2019-05" db="EMBL/GenBank/DDBJ databases">
        <title>Verrucobacter flavum gen. nov., sp. nov. a new member of the family Verrucomicrobiaceae.</title>
        <authorList>
            <person name="Szuroczki S."/>
            <person name="Abbaszade G."/>
            <person name="Szabo A."/>
            <person name="Felfoldi T."/>
            <person name="Schumann P."/>
            <person name="Boka K."/>
            <person name="Keki Z."/>
            <person name="Toumi M."/>
            <person name="Toth E."/>
        </authorList>
    </citation>
    <scope>NUCLEOTIDE SEQUENCE [LARGE SCALE GENOMIC DNA]</scope>
    <source>
        <strain evidence="7 8">MG-N-17</strain>
    </source>
</reference>
<dbReference type="OrthoDB" id="174474at2"/>
<name>A0A5R8KKB6_9BACT</name>
<dbReference type="SUPFAM" id="SSF49785">
    <property type="entry name" value="Galactose-binding domain-like"/>
    <property type="match status" value="1"/>
</dbReference>
<keyword evidence="2 4" id="KW-0479">Metal-binding</keyword>
<dbReference type="AlphaFoldDB" id="A0A5R8KKB6"/>
<evidence type="ECO:0000256" key="4">
    <source>
        <dbReference type="PROSITE-ProRule" id="PRU00433"/>
    </source>
</evidence>
<dbReference type="SUPFAM" id="SSF46626">
    <property type="entry name" value="Cytochrome c"/>
    <property type="match status" value="1"/>
</dbReference>
<dbReference type="InterPro" id="IPR011041">
    <property type="entry name" value="Quinoprot_gluc/sorb_DH_b-prop"/>
</dbReference>
<feature type="chain" id="PRO_5024285227" evidence="5">
    <location>
        <begin position="36"/>
        <end position="1007"/>
    </location>
</feature>
<dbReference type="Gene3D" id="2.60.120.260">
    <property type="entry name" value="Galactose-binding domain-like"/>
    <property type="match status" value="1"/>
</dbReference>
<dbReference type="InterPro" id="IPR013427">
    <property type="entry name" value="Haem-bd_dom_put"/>
</dbReference>
<dbReference type="InterPro" id="IPR011042">
    <property type="entry name" value="6-blade_b-propeller_TolB-like"/>
</dbReference>
<accession>A0A5R8KKB6</accession>
<comment type="caution">
    <text evidence="7">The sequence shown here is derived from an EMBL/GenBank/DDBJ whole genome shotgun (WGS) entry which is preliminary data.</text>
</comment>
<sequence>MESQERLACSLFLTLMRRLILPALVGFLSVSSGMAADATPQWIWPQKVGKEKEVALFRKTFTLDKVGDAKLYATADNQVAVFVNGKKAAESKAWESPAMVDLKPFLIPGENLIAVRAENEDSGAAGLLVKVDFAEEGKADVVTDESWKVSAKGGKDWNTSAAFDDKDWAKPVAIAPLGGGPWANKVNAKMLEVLGNLKAPEATAVADIKLKEGFKVELLHSVNMQEKGSWVVCCFDDKGRMIVSDQYGKLYRVTPPALDGKAEETKIDEIPVELGEAQGLCWAFDALYVVTNSSKYPRGLYRVTDTNNDDTLDKVETLRLFPNTGGEHGPHAVLLGPDGESLYVVVGNQTAVTELNTSRVPQHWAEDNLLEPPLIGRGFMREVMAPGGWIAKTDKDGKSWELIASGFRNQYDAAFNLRGHLFTYDADMEWDFSVPWYRPTRVNDVASGGEFGWRSLSKKWPVRWEDNLPPVADIGPGSPTGVVFGYGAKFPAKYQDAFFICDWSYGKMYAVHMTPDGGGYKAEFEEFASANPLPLTDLEVSPKDGALYFMIGGRRVQSGLYRITYTGKEDTAPIATEPAATPLHELRAKLEAFHGKQDAKAVETAWPHLGHEDRYIRFAARIAVEHQPLAEWKDKALNETNPRASLTALMALIRSAGDDRTLLNPILTALGKLDLKSLKGVDAETLVRNYQLALSRLGVPDEAMGKQVIARLSPSFPTKEPWLDVDLAEVLIYLGDAECLAKAIAILETAPTQEEQIAHAKSLRLAKAGWTPALRERFFKWVCLRAPTYKGGASFQLFMEDIKRDAMATLTEEEKVALKPILEAKPDVQAPQFSFTARNFVKDWKVADMEPLLAVGLEGDRDYANGRNLFGVTTCFACHRFNNEGGAIGPDLSSVAGKYSPRDLLVHILEPSKEISDQYGQLEVTLLDDNKVYGRIMNLAGDKITLNINMMDPNATQSIDRKMIKSMEESKTSMMPPGLLGTCSDTDILDLLAYLLSRGDKEDPMFK</sequence>
<feature type="signal peptide" evidence="5">
    <location>
        <begin position="1"/>
        <end position="35"/>
    </location>
</feature>
<dbReference type="EMBL" id="VAUV01000001">
    <property type="protein sequence ID" value="TLD72763.1"/>
    <property type="molecule type" value="Genomic_DNA"/>
</dbReference>
<proteinExistence type="predicted"/>
<protein>
    <submittedName>
        <fullName evidence="7">C-type cytochrome</fullName>
    </submittedName>
</protein>